<gene>
    <name evidence="1" type="ORF">AV530_006273</name>
</gene>
<keyword evidence="2" id="KW-1185">Reference proteome</keyword>
<comment type="caution">
    <text evidence="1">The sequence shown here is derived from an EMBL/GenBank/DDBJ whole genome shotgun (WGS) entry which is preliminary data.</text>
</comment>
<dbReference type="AlphaFoldDB" id="A0A1V4KG41"/>
<sequence length="90" mass="9866">MYLMELSRFCPTKVSPSLCRELQAAKSDVFFNSGVERRPGLSNRAGMARTSKASLYDYQNPQTPATGLVQKAAAPLWTLARFCACMDTAA</sequence>
<dbReference type="EMBL" id="LSYS01003169">
    <property type="protein sequence ID" value="OPJ83365.1"/>
    <property type="molecule type" value="Genomic_DNA"/>
</dbReference>
<evidence type="ECO:0000313" key="1">
    <source>
        <dbReference type="EMBL" id="OPJ83365.1"/>
    </source>
</evidence>
<accession>A0A1V4KG41</accession>
<evidence type="ECO:0000313" key="2">
    <source>
        <dbReference type="Proteomes" id="UP000190648"/>
    </source>
</evidence>
<name>A0A1V4KG41_PATFA</name>
<protein>
    <submittedName>
        <fullName evidence="1">Uncharacterized protein</fullName>
    </submittedName>
</protein>
<organism evidence="1 2">
    <name type="scientific">Patagioenas fasciata monilis</name>
    <dbReference type="NCBI Taxonomy" id="372326"/>
    <lineage>
        <taxon>Eukaryota</taxon>
        <taxon>Metazoa</taxon>
        <taxon>Chordata</taxon>
        <taxon>Craniata</taxon>
        <taxon>Vertebrata</taxon>
        <taxon>Euteleostomi</taxon>
        <taxon>Archelosauria</taxon>
        <taxon>Archosauria</taxon>
        <taxon>Dinosauria</taxon>
        <taxon>Saurischia</taxon>
        <taxon>Theropoda</taxon>
        <taxon>Coelurosauria</taxon>
        <taxon>Aves</taxon>
        <taxon>Neognathae</taxon>
        <taxon>Neoaves</taxon>
        <taxon>Columbimorphae</taxon>
        <taxon>Columbiformes</taxon>
        <taxon>Columbidae</taxon>
        <taxon>Patagioenas</taxon>
    </lineage>
</organism>
<dbReference type="Proteomes" id="UP000190648">
    <property type="component" value="Unassembled WGS sequence"/>
</dbReference>
<proteinExistence type="predicted"/>
<reference evidence="1 2" key="1">
    <citation type="submission" date="2016-02" db="EMBL/GenBank/DDBJ databases">
        <title>Band-tailed pigeon sequencing and assembly.</title>
        <authorList>
            <person name="Soares A.E."/>
            <person name="Novak B.J."/>
            <person name="Rice E.S."/>
            <person name="O'Connell B."/>
            <person name="Chang D."/>
            <person name="Weber S."/>
            <person name="Shapiro B."/>
        </authorList>
    </citation>
    <scope>NUCLEOTIDE SEQUENCE [LARGE SCALE GENOMIC DNA]</scope>
    <source>
        <strain evidence="1">BTP2013</strain>
        <tissue evidence="1">Blood</tissue>
    </source>
</reference>